<organism evidence="1">
    <name type="scientific">Eutreptiella gymnastica</name>
    <dbReference type="NCBI Taxonomy" id="73025"/>
    <lineage>
        <taxon>Eukaryota</taxon>
        <taxon>Discoba</taxon>
        <taxon>Euglenozoa</taxon>
        <taxon>Euglenida</taxon>
        <taxon>Spirocuta</taxon>
        <taxon>Euglenophyceae</taxon>
        <taxon>Eutreptiales</taxon>
        <taxon>Eutreptiaceae</taxon>
        <taxon>Eutreptiella</taxon>
    </lineage>
</organism>
<gene>
    <name evidence="1" type="ORF">EGYM00163_LOCUS33302</name>
</gene>
<protein>
    <submittedName>
        <fullName evidence="1">Uncharacterized protein</fullName>
    </submittedName>
</protein>
<sequence>MVTELLHVLSRPVMQLSHLLWRATAVDHAVNAGCERRPGALTYRQSALLGMVVRVLPRWELAPDTLSALPLPPPRSLGPGSGCLVVVAFEADDTCFLWRALQQHLPPVWLLTPALAPALRAQWPADLYVHQLSPDAVLLWEPGTQLEYWRL</sequence>
<dbReference type="EMBL" id="HBJA01096211">
    <property type="protein sequence ID" value="CAE0822102.1"/>
    <property type="molecule type" value="Transcribed_RNA"/>
</dbReference>
<proteinExistence type="predicted"/>
<name>A0A7S4G1F7_9EUGL</name>
<accession>A0A7S4G1F7</accession>
<dbReference type="AlphaFoldDB" id="A0A7S4G1F7"/>
<evidence type="ECO:0000313" key="1">
    <source>
        <dbReference type="EMBL" id="CAE0822102.1"/>
    </source>
</evidence>
<reference evidence="1" key="1">
    <citation type="submission" date="2021-01" db="EMBL/GenBank/DDBJ databases">
        <authorList>
            <person name="Corre E."/>
            <person name="Pelletier E."/>
            <person name="Niang G."/>
            <person name="Scheremetjew M."/>
            <person name="Finn R."/>
            <person name="Kale V."/>
            <person name="Holt S."/>
            <person name="Cochrane G."/>
            <person name="Meng A."/>
            <person name="Brown T."/>
            <person name="Cohen L."/>
        </authorList>
    </citation>
    <scope>NUCLEOTIDE SEQUENCE</scope>
    <source>
        <strain evidence="1">CCMP1594</strain>
    </source>
</reference>